<feature type="region of interest" description="Disordered" evidence="1">
    <location>
        <begin position="1"/>
        <end position="31"/>
    </location>
</feature>
<dbReference type="NCBIfam" id="TIGR02688">
    <property type="entry name" value="BREX system Lon protease-like protein BrxL"/>
    <property type="match status" value="1"/>
</dbReference>
<sequence>MTEDTDLQAIDDDFPTGVAAEDTSDETPEQTALDKKINQHFAGLVVRKDLVKAVKGNAIVPSYVLEYLLGQYAASDDEATIQAGIGSVRQILADHYVHRNQSELVKSTIRERGRYKIIDKVAVSLNDKEDRYEAEFSNLGIKGVIVESSTVNAHPKLLVGGVWCICDIDYFHFDDARVSPWQLGSLKPIQLSNFDFDSYTTSRREFTTDEWIDLLIQSIGFNPELFGRRAKLIQLVRLIPFVERNYNLVELGPKGTGKSHIFSEFSPHGMLISGGEVTVPKLFVNNSNGRIGLVGYWDVVAFDEFAGKKKRTDKALVDIMKNYMANKSFSRGVETLGAEASMVFVGNTSHNVPYMLKHSDLFDELPESYHDAAYLDRLHHYIPGWEVDTIRGEMFSDGYGFVVDYIAEVLKSMRNADYSDRYQQHFTLGSDISTRDRDGIHKTFSGLMKILYPHGEATKEEIAEILRFAIEGRKRVKDQILRIDSTMADVKFGYLDKAGEWTAVTTLEEDEYPAYYHQTRHGESADTEPSEGAGAVGDAPPGVAPPKPDPLFEGHSEFQENQRGVSYENLLIPYLRGATEITITDPYVRQFHQARNLMELVEALAVGKDPADEVKVLLVTSESTDGPEKLQKQMEFLLRVKQAAAVAGITLDVRFDATIHDRSIVANSGWRINLGRGLDIFQYASNDAFDLAAKLQQYRQVKAFGVTYIREPAAGSHG</sequence>
<dbReference type="STRING" id="1300347.I601_3149"/>
<organism evidence="4 5">
    <name type="scientific">Nocardioides dokdonensis FR1436</name>
    <dbReference type="NCBI Taxonomy" id="1300347"/>
    <lineage>
        <taxon>Bacteria</taxon>
        <taxon>Bacillati</taxon>
        <taxon>Actinomycetota</taxon>
        <taxon>Actinomycetes</taxon>
        <taxon>Propionibacteriales</taxon>
        <taxon>Nocardioidaceae</taxon>
        <taxon>Nocardioides</taxon>
    </lineage>
</organism>
<evidence type="ECO:0000256" key="1">
    <source>
        <dbReference type="SAM" id="MobiDB-lite"/>
    </source>
</evidence>
<dbReference type="OrthoDB" id="5297084at2"/>
<feature type="domain" description="BREX system Lon protease-like BrxL N-terminal" evidence="3">
    <location>
        <begin position="39"/>
        <end position="170"/>
    </location>
</feature>
<dbReference type="Pfam" id="PF16565">
    <property type="entry name" value="MIT_C"/>
    <property type="match status" value="1"/>
</dbReference>
<dbReference type="Proteomes" id="UP000077868">
    <property type="component" value="Chromosome"/>
</dbReference>
<gene>
    <name evidence="4" type="ORF">I601_3149</name>
</gene>
<accession>A0A1A9GN96</accession>
<dbReference type="InterPro" id="IPR032341">
    <property type="entry name" value="MITD1_C"/>
</dbReference>
<dbReference type="Pfam" id="PF13337">
    <property type="entry name" value="BrxL_ATPase"/>
    <property type="match status" value="1"/>
</dbReference>
<dbReference type="RefSeq" id="WP_068111680.1">
    <property type="nucleotide sequence ID" value="NZ_CP015079.1"/>
</dbReference>
<dbReference type="PATRIC" id="fig|1300347.3.peg.3146"/>
<dbReference type="InterPro" id="IPR038113">
    <property type="entry name" value="MITD1_C_sf"/>
</dbReference>
<feature type="compositionally biased region" description="Low complexity" evidence="1">
    <location>
        <begin position="532"/>
        <end position="541"/>
    </location>
</feature>
<dbReference type="EMBL" id="CP015079">
    <property type="protein sequence ID" value="ANH39556.1"/>
    <property type="molecule type" value="Genomic_DNA"/>
</dbReference>
<dbReference type="Gene3D" id="3.30.870.30">
    <property type="entry name" value="MITD, C-terminal phospholipase D-like domain"/>
    <property type="match status" value="1"/>
</dbReference>
<dbReference type="AlphaFoldDB" id="A0A1A9GN96"/>
<feature type="domain" description="MITD1 C-terminal phospholipase D-like" evidence="2">
    <location>
        <begin position="564"/>
        <end position="710"/>
    </location>
</feature>
<evidence type="ECO:0000313" key="4">
    <source>
        <dbReference type="EMBL" id="ANH39556.1"/>
    </source>
</evidence>
<name>A0A1A9GN96_9ACTN</name>
<evidence type="ECO:0000313" key="5">
    <source>
        <dbReference type="Proteomes" id="UP000077868"/>
    </source>
</evidence>
<proteinExistence type="predicted"/>
<feature type="compositionally biased region" description="Acidic residues" evidence="1">
    <location>
        <begin position="1"/>
        <end position="14"/>
    </location>
</feature>
<reference evidence="4 5" key="1">
    <citation type="submission" date="2016-03" db="EMBL/GenBank/DDBJ databases">
        <title>Complete genome sequence of a soil Actinobacterium, Nocardioides dokdonensis FR1436.</title>
        <authorList>
            <person name="Kwon S.-K."/>
            <person name="Kim K."/>
            <person name="Kim J.F."/>
        </authorList>
    </citation>
    <scope>NUCLEOTIDE SEQUENCE [LARGE SCALE GENOMIC DNA]</scope>
    <source>
        <strain evidence="4 5">FR1436</strain>
    </source>
</reference>
<dbReference type="InterPro" id="IPR046838">
    <property type="entry name" value="BrxL_N"/>
</dbReference>
<dbReference type="Pfam" id="PF20442">
    <property type="entry name" value="BrxL_N"/>
    <property type="match status" value="1"/>
</dbReference>
<protein>
    <submittedName>
        <fullName evidence="4">Uncharacterized protein</fullName>
    </submittedName>
</protein>
<feature type="region of interest" description="Disordered" evidence="1">
    <location>
        <begin position="518"/>
        <end position="553"/>
    </location>
</feature>
<dbReference type="InterPro" id="IPR014061">
    <property type="entry name" value="BrxL-like"/>
</dbReference>
<keyword evidence="5" id="KW-1185">Reference proteome</keyword>
<evidence type="ECO:0000259" key="3">
    <source>
        <dbReference type="Pfam" id="PF20442"/>
    </source>
</evidence>
<dbReference type="KEGG" id="ndk:I601_3149"/>
<evidence type="ECO:0000259" key="2">
    <source>
        <dbReference type="Pfam" id="PF16565"/>
    </source>
</evidence>